<name>A0ABU5TV69_9CYAN</name>
<protein>
    <submittedName>
        <fullName evidence="1">Uncharacterized protein</fullName>
    </submittedName>
</protein>
<dbReference type="EMBL" id="JAYGHT010000004">
    <property type="protein sequence ID" value="MEA5517858.1"/>
    <property type="molecule type" value="Genomic_DNA"/>
</dbReference>
<proteinExistence type="predicted"/>
<evidence type="ECO:0000313" key="1">
    <source>
        <dbReference type="EMBL" id="MEA5517858.1"/>
    </source>
</evidence>
<accession>A0ABU5TV69</accession>
<dbReference type="RefSeq" id="WP_323222255.1">
    <property type="nucleotide sequence ID" value="NZ_JAYGHT010000004.1"/>
</dbReference>
<organism evidence="1 2">
    <name type="scientific">Limnoraphis robusta CCNP1315</name>
    <dbReference type="NCBI Taxonomy" id="3110306"/>
    <lineage>
        <taxon>Bacteria</taxon>
        <taxon>Bacillati</taxon>
        <taxon>Cyanobacteriota</taxon>
        <taxon>Cyanophyceae</taxon>
        <taxon>Oscillatoriophycideae</taxon>
        <taxon>Oscillatoriales</taxon>
        <taxon>Sirenicapillariaceae</taxon>
        <taxon>Limnoraphis</taxon>
    </lineage>
</organism>
<reference evidence="1 2" key="1">
    <citation type="submission" date="2023-12" db="EMBL/GenBank/DDBJ databases">
        <title>Baltic Sea Cyanobacteria.</title>
        <authorList>
            <person name="Delbaje E."/>
            <person name="Fewer D.P."/>
            <person name="Shishido T.K."/>
        </authorList>
    </citation>
    <scope>NUCLEOTIDE SEQUENCE [LARGE SCALE GENOMIC DNA]</scope>
    <source>
        <strain evidence="1 2">CCNP 1315</strain>
    </source>
</reference>
<keyword evidence="2" id="KW-1185">Reference proteome</keyword>
<evidence type="ECO:0000313" key="2">
    <source>
        <dbReference type="Proteomes" id="UP001301728"/>
    </source>
</evidence>
<gene>
    <name evidence="1" type="ORF">VB854_02715</name>
</gene>
<dbReference type="Proteomes" id="UP001301728">
    <property type="component" value="Unassembled WGS sequence"/>
</dbReference>
<sequence length="156" mass="16619">MEPVELTVAALAALIITKATEKTGEKLGEKLFDQGGTLLQQLRRKSPQTALAIEKVNETPLDWGQAVIDVKKTAESDPEFAKVVEDVEATIIEDADLRKRLEEIATTIKSQPATVNNSAKLAEKINALFQGTTITGGNVGNTGIVGSTIEGGTFNI</sequence>
<comment type="caution">
    <text evidence="1">The sequence shown here is derived from an EMBL/GenBank/DDBJ whole genome shotgun (WGS) entry which is preliminary data.</text>
</comment>